<dbReference type="RefSeq" id="WP_165026764.1">
    <property type="nucleotide sequence ID" value="NZ_JAAKZF010000009.1"/>
</dbReference>
<evidence type="ECO:0000256" key="1">
    <source>
        <dbReference type="SAM" id="MobiDB-lite"/>
    </source>
</evidence>
<name>A0A6G4WA19_9HYPH</name>
<organism evidence="2 3">
    <name type="scientific">Allomesorhizobium camelthorni</name>
    <dbReference type="NCBI Taxonomy" id="475069"/>
    <lineage>
        <taxon>Bacteria</taxon>
        <taxon>Pseudomonadati</taxon>
        <taxon>Pseudomonadota</taxon>
        <taxon>Alphaproteobacteria</taxon>
        <taxon>Hyphomicrobiales</taxon>
        <taxon>Phyllobacteriaceae</taxon>
        <taxon>Allomesorhizobium</taxon>
    </lineage>
</organism>
<comment type="caution">
    <text evidence="2">The sequence shown here is derived from an EMBL/GenBank/DDBJ whole genome shotgun (WGS) entry which is preliminary data.</text>
</comment>
<evidence type="ECO:0000313" key="2">
    <source>
        <dbReference type="EMBL" id="NGO51424.1"/>
    </source>
</evidence>
<feature type="compositionally biased region" description="Low complexity" evidence="1">
    <location>
        <begin position="66"/>
        <end position="80"/>
    </location>
</feature>
<sequence length="80" mass="8000">MLIRTKGIKLDGGGMKIDILAIGLLAMLAGCGETDPNAPGSQEPVPAPEVDTDPTPDTGRGGQQQTDAPATTTNSAPAAD</sequence>
<evidence type="ECO:0008006" key="4">
    <source>
        <dbReference type="Google" id="ProtNLM"/>
    </source>
</evidence>
<gene>
    <name evidence="2" type="ORF">G6N73_09565</name>
</gene>
<accession>A0A6G4WA19</accession>
<reference evidence="2 3" key="1">
    <citation type="submission" date="2020-02" db="EMBL/GenBank/DDBJ databases">
        <title>Genome sequence of strain CCNWXJ40-4.</title>
        <authorList>
            <person name="Gao J."/>
            <person name="Sun J."/>
        </authorList>
    </citation>
    <scope>NUCLEOTIDE SEQUENCE [LARGE SCALE GENOMIC DNA]</scope>
    <source>
        <strain evidence="2 3">CCNWXJ 40-4</strain>
    </source>
</reference>
<dbReference type="PROSITE" id="PS51257">
    <property type="entry name" value="PROKAR_LIPOPROTEIN"/>
    <property type="match status" value="1"/>
</dbReference>
<proteinExistence type="predicted"/>
<dbReference type="AlphaFoldDB" id="A0A6G4WA19"/>
<protein>
    <recommendedName>
        <fullName evidence="4">Lipoprotein</fullName>
    </recommendedName>
</protein>
<feature type="region of interest" description="Disordered" evidence="1">
    <location>
        <begin position="30"/>
        <end position="80"/>
    </location>
</feature>
<dbReference type="EMBL" id="JAAKZF010000009">
    <property type="protein sequence ID" value="NGO51424.1"/>
    <property type="molecule type" value="Genomic_DNA"/>
</dbReference>
<dbReference type="Proteomes" id="UP001642900">
    <property type="component" value="Unassembled WGS sequence"/>
</dbReference>
<keyword evidence="3" id="KW-1185">Reference proteome</keyword>
<evidence type="ECO:0000313" key="3">
    <source>
        <dbReference type="Proteomes" id="UP001642900"/>
    </source>
</evidence>